<accession>A0A1H1QYG6</accession>
<keyword evidence="1" id="KW-1133">Transmembrane helix</keyword>
<dbReference type="EMBL" id="LT629740">
    <property type="protein sequence ID" value="SDS28460.1"/>
    <property type="molecule type" value="Genomic_DNA"/>
</dbReference>
<evidence type="ECO:0000313" key="3">
    <source>
        <dbReference type="Proteomes" id="UP000199679"/>
    </source>
</evidence>
<dbReference type="InterPro" id="IPR009305">
    <property type="entry name" value="Mpo1-like"/>
</dbReference>
<dbReference type="RefSeq" id="WP_232009391.1">
    <property type="nucleotide sequence ID" value="NZ_LT629740.1"/>
</dbReference>
<gene>
    <name evidence="2" type="ORF">SAMN05216490_0877</name>
</gene>
<name>A0A1H1QYG6_MUCMA</name>
<keyword evidence="3" id="KW-1185">Reference proteome</keyword>
<feature type="transmembrane region" description="Helical" evidence="1">
    <location>
        <begin position="125"/>
        <end position="143"/>
    </location>
</feature>
<dbReference type="Proteomes" id="UP000199679">
    <property type="component" value="Chromosome I"/>
</dbReference>
<proteinExistence type="predicted"/>
<keyword evidence="1" id="KW-0472">Membrane</keyword>
<dbReference type="Pfam" id="PF06127">
    <property type="entry name" value="Mpo1-like"/>
    <property type="match status" value="1"/>
</dbReference>
<dbReference type="PANTHER" id="PTHR28026">
    <property type="entry name" value="DUF962 DOMAIN PROTEIN (AFU_ORTHOLOGUE AFUA_8G05310)"/>
    <property type="match status" value="1"/>
</dbReference>
<dbReference type="GO" id="GO:0016020">
    <property type="term" value="C:membrane"/>
    <property type="evidence" value="ECO:0007669"/>
    <property type="project" value="GOC"/>
</dbReference>
<feature type="transmembrane region" description="Helical" evidence="1">
    <location>
        <begin position="39"/>
        <end position="61"/>
    </location>
</feature>
<dbReference type="STRING" id="652787.SAMN05216490_0877"/>
<sequence length="178" mass="20802">MAKNKKPTPTKSPVPVKPGSLEFYFDKYAAAHQEPLNKVLHVIAIPLLMFSIFGLVWAIPFPYLKFLGKYNEDFNWSSFLIAACIYYYLKLSPVLSYMVLFILLGFSYIIMQLLQWQKFGGPELWQFSGLLFILASALLFAGYKKEGKKLSFEYRYKNILIAPLFLLHLVFRRFKIKY</sequence>
<evidence type="ECO:0000256" key="1">
    <source>
        <dbReference type="SAM" id="Phobius"/>
    </source>
</evidence>
<keyword evidence="1" id="KW-0812">Transmembrane</keyword>
<feature type="transmembrane region" description="Helical" evidence="1">
    <location>
        <begin position="95"/>
        <end position="113"/>
    </location>
</feature>
<dbReference type="AlphaFoldDB" id="A0A1H1QYG6"/>
<organism evidence="2 3">
    <name type="scientific">Mucilaginibacter mallensis</name>
    <dbReference type="NCBI Taxonomy" id="652787"/>
    <lineage>
        <taxon>Bacteria</taxon>
        <taxon>Pseudomonadati</taxon>
        <taxon>Bacteroidota</taxon>
        <taxon>Sphingobacteriia</taxon>
        <taxon>Sphingobacteriales</taxon>
        <taxon>Sphingobacteriaceae</taxon>
        <taxon>Mucilaginibacter</taxon>
    </lineage>
</organism>
<dbReference type="PANTHER" id="PTHR28026:SF9">
    <property type="entry name" value="2-HYDROXY-PALMITIC ACID DIOXYGENASE MPO1"/>
    <property type="match status" value="1"/>
</dbReference>
<protein>
    <submittedName>
        <fullName evidence="2">Uncharacterized membrane protein YGL010W</fullName>
    </submittedName>
</protein>
<dbReference type="GO" id="GO:0046521">
    <property type="term" value="P:sphingoid catabolic process"/>
    <property type="evidence" value="ECO:0007669"/>
    <property type="project" value="TreeGrafter"/>
</dbReference>
<evidence type="ECO:0000313" key="2">
    <source>
        <dbReference type="EMBL" id="SDS28460.1"/>
    </source>
</evidence>
<reference evidence="2 3" key="1">
    <citation type="submission" date="2016-10" db="EMBL/GenBank/DDBJ databases">
        <authorList>
            <person name="de Groot N.N."/>
        </authorList>
    </citation>
    <scope>NUCLEOTIDE SEQUENCE [LARGE SCALE GENOMIC DNA]</scope>
    <source>
        <strain evidence="2 3">MP1X4</strain>
    </source>
</reference>
<feature type="transmembrane region" description="Helical" evidence="1">
    <location>
        <begin position="73"/>
        <end position="89"/>
    </location>
</feature>